<sequence length="136" mass="15354">MNIDDNALNKVKKYLVKELKPHTLILFGSSVKGYFRKDSDIDVAFINAKEVKSYDLYLLAQALVIEVGREVDLVDLKQASTVFKAQILGSGQVIYSNDPTKLADFQIRTLKEYALLNEERAEILRNISVRGRVYGG</sequence>
<dbReference type="SUPFAM" id="SSF81301">
    <property type="entry name" value="Nucleotidyltransferase"/>
    <property type="match status" value="1"/>
</dbReference>
<reference evidence="2" key="1">
    <citation type="submission" date="2022-05" db="EMBL/GenBank/DDBJ databases">
        <title>Expanded diversity of anoxic marine methylotrophy in a Black Sea sulfate reducing microorganism.</title>
        <authorList>
            <person name="Fischer P.Q."/>
            <person name="Stams A.J.M."/>
            <person name="Villanueva L."/>
            <person name="Sousa D.Z."/>
        </authorList>
    </citation>
    <scope>NUCLEOTIDE SEQUENCE</scope>
    <source>
        <strain evidence="2">P130</strain>
    </source>
</reference>
<name>A0ABT8QVI5_9FIRM</name>
<feature type="domain" description="Polymerase beta nucleotidyltransferase" evidence="1">
    <location>
        <begin position="9"/>
        <end position="99"/>
    </location>
</feature>
<dbReference type="InterPro" id="IPR043519">
    <property type="entry name" value="NT_sf"/>
</dbReference>
<protein>
    <submittedName>
        <fullName evidence="2">Nucleotidyltransferase domain-containing protein</fullName>
    </submittedName>
</protein>
<dbReference type="CDD" id="cd05403">
    <property type="entry name" value="NT_KNTase_like"/>
    <property type="match status" value="1"/>
</dbReference>
<gene>
    <name evidence="2" type="ORF">M8H41_21230</name>
</gene>
<evidence type="ECO:0000313" key="3">
    <source>
        <dbReference type="Proteomes" id="UP001176021"/>
    </source>
</evidence>
<keyword evidence="3" id="KW-1185">Reference proteome</keyword>
<dbReference type="InterPro" id="IPR041633">
    <property type="entry name" value="Polbeta"/>
</dbReference>
<accession>A0ABT8QVI5</accession>
<dbReference type="RefSeq" id="WP_302049963.1">
    <property type="nucleotide sequence ID" value="NZ_JAMJEV010000024.1"/>
</dbReference>
<dbReference type="PANTHER" id="PTHR43852:SF2">
    <property type="entry name" value="PROTEIN ADENYLYLTRANSFERASE MNTA"/>
    <property type="match status" value="1"/>
</dbReference>
<proteinExistence type="predicted"/>
<dbReference type="PANTHER" id="PTHR43852">
    <property type="entry name" value="NUCLEOTIDYLTRANSFERASE"/>
    <property type="match status" value="1"/>
</dbReference>
<organism evidence="2 3">
    <name type="scientific">Desulfosporosinus nitroreducens</name>
    <dbReference type="NCBI Taxonomy" id="2018668"/>
    <lineage>
        <taxon>Bacteria</taxon>
        <taxon>Bacillati</taxon>
        <taxon>Bacillota</taxon>
        <taxon>Clostridia</taxon>
        <taxon>Eubacteriales</taxon>
        <taxon>Desulfitobacteriaceae</taxon>
        <taxon>Desulfosporosinus</taxon>
    </lineage>
</organism>
<dbReference type="Gene3D" id="3.30.460.10">
    <property type="entry name" value="Beta Polymerase, domain 2"/>
    <property type="match status" value="1"/>
</dbReference>
<dbReference type="Pfam" id="PF18765">
    <property type="entry name" value="Polbeta"/>
    <property type="match status" value="1"/>
</dbReference>
<dbReference type="EMBL" id="JAMJEV010000024">
    <property type="protein sequence ID" value="MDO0825352.1"/>
    <property type="molecule type" value="Genomic_DNA"/>
</dbReference>
<evidence type="ECO:0000313" key="2">
    <source>
        <dbReference type="EMBL" id="MDO0825352.1"/>
    </source>
</evidence>
<dbReference type="NCBIfam" id="NF047752">
    <property type="entry name" value="MntA_antitoxin"/>
    <property type="match status" value="1"/>
</dbReference>
<dbReference type="Proteomes" id="UP001176021">
    <property type="component" value="Unassembled WGS sequence"/>
</dbReference>
<evidence type="ECO:0000259" key="1">
    <source>
        <dbReference type="Pfam" id="PF18765"/>
    </source>
</evidence>
<dbReference type="InterPro" id="IPR052930">
    <property type="entry name" value="TA_antitoxin_MntA"/>
</dbReference>
<comment type="caution">
    <text evidence="2">The sequence shown here is derived from an EMBL/GenBank/DDBJ whole genome shotgun (WGS) entry which is preliminary data.</text>
</comment>